<protein>
    <submittedName>
        <fullName evidence="1">Uncharacterized protein</fullName>
    </submittedName>
</protein>
<dbReference type="EMBL" id="SJOO01000017">
    <property type="protein sequence ID" value="TCB87745.1"/>
    <property type="molecule type" value="Genomic_DNA"/>
</dbReference>
<evidence type="ECO:0000313" key="1">
    <source>
        <dbReference type="EMBL" id="TCB87745.1"/>
    </source>
</evidence>
<proteinExistence type="predicted"/>
<dbReference type="Proteomes" id="UP000291424">
    <property type="component" value="Unassembled WGS sequence"/>
</dbReference>
<gene>
    <name evidence="1" type="ORF">E0L20_22320</name>
</gene>
<reference evidence="1 2" key="1">
    <citation type="submission" date="2019-02" db="EMBL/GenBank/DDBJ databases">
        <title>The draft genome of Enterobacter spp. strains.</title>
        <authorList>
            <person name="Wang C."/>
            <person name="Feng Y."/>
            <person name="Zong Z."/>
        </authorList>
    </citation>
    <scope>NUCLEOTIDE SEQUENCE [LARGE SCALE GENOMIC DNA]</scope>
    <source>
        <strain evidence="1 2">WCHEW120002</strain>
    </source>
</reference>
<evidence type="ECO:0000313" key="2">
    <source>
        <dbReference type="Proteomes" id="UP000291424"/>
    </source>
</evidence>
<sequence>MSRRWTLTKLIDLLHLSISRHQRSAVMRRWRHKANRLARTLISQQRVSLALLKQGHVIGAAYACPEGRSVCWR</sequence>
<dbReference type="AlphaFoldDB" id="A0A4V2LU83"/>
<name>A0A4V2LU83_9ENTR</name>
<dbReference type="RefSeq" id="WP_131635824.1">
    <property type="nucleotide sequence ID" value="NZ_SJOO01000017.1"/>
</dbReference>
<comment type="caution">
    <text evidence="1">The sequence shown here is derived from an EMBL/GenBank/DDBJ whole genome shotgun (WGS) entry which is preliminary data.</text>
</comment>
<organism evidence="1 2">
    <name type="scientific">Enterobacter wuhouensis</name>
    <dbReference type="NCBI Taxonomy" id="2529381"/>
    <lineage>
        <taxon>Bacteria</taxon>
        <taxon>Pseudomonadati</taxon>
        <taxon>Pseudomonadota</taxon>
        <taxon>Gammaproteobacteria</taxon>
        <taxon>Enterobacterales</taxon>
        <taxon>Enterobacteriaceae</taxon>
        <taxon>Enterobacter</taxon>
    </lineage>
</organism>
<accession>A0A4V2LU83</accession>